<protein>
    <submittedName>
        <fullName evidence="2">Uncharacterized protein</fullName>
    </submittedName>
</protein>
<dbReference type="EMBL" id="CP018800">
    <property type="protein sequence ID" value="ATX82520.1"/>
    <property type="molecule type" value="Genomic_DNA"/>
</dbReference>
<gene>
    <name evidence="2" type="ORF">Ga0123462_1666</name>
</gene>
<name>A0A2K8L5D3_9PROT</name>
<sequence length="31" mass="3384">MTAQQIKKDQIFTIVMVTAVIGTLGVITSYL</sequence>
<proteinExistence type="predicted"/>
<evidence type="ECO:0000256" key="1">
    <source>
        <dbReference type="SAM" id="Phobius"/>
    </source>
</evidence>
<evidence type="ECO:0000313" key="2">
    <source>
        <dbReference type="EMBL" id="ATX82520.1"/>
    </source>
</evidence>
<keyword evidence="1" id="KW-1133">Transmembrane helix</keyword>
<accession>A0A2K8L5D3</accession>
<keyword evidence="1" id="KW-0812">Transmembrane</keyword>
<feature type="transmembrane region" description="Helical" evidence="1">
    <location>
        <begin position="12"/>
        <end position="30"/>
    </location>
</feature>
<reference evidence="2 3" key="1">
    <citation type="submission" date="2016-12" db="EMBL/GenBank/DDBJ databases">
        <title>Isolation and genomic insights into novel planktonic Zetaproteobacteria from stratified waters of the Chesapeake Bay.</title>
        <authorList>
            <person name="McAllister S.M."/>
            <person name="Kato S."/>
            <person name="Chan C.S."/>
            <person name="Chiu B.K."/>
            <person name="Field E.K."/>
        </authorList>
    </citation>
    <scope>NUCLEOTIDE SEQUENCE [LARGE SCALE GENOMIC DNA]</scope>
    <source>
        <strain evidence="2 3">CP-8</strain>
    </source>
</reference>
<keyword evidence="3" id="KW-1185">Reference proteome</keyword>
<dbReference type="AlphaFoldDB" id="A0A2K8L5D3"/>
<dbReference type="Proteomes" id="UP000231637">
    <property type="component" value="Chromosome"/>
</dbReference>
<dbReference type="KEGG" id="mfn:Ga0123462_1666"/>
<evidence type="ECO:0000313" key="3">
    <source>
        <dbReference type="Proteomes" id="UP000231637"/>
    </source>
</evidence>
<organism evidence="2 3">
    <name type="scientific">Mariprofundus ferrinatatus</name>
    <dbReference type="NCBI Taxonomy" id="1921087"/>
    <lineage>
        <taxon>Bacteria</taxon>
        <taxon>Pseudomonadati</taxon>
        <taxon>Pseudomonadota</taxon>
        <taxon>Candidatius Mariprofundia</taxon>
        <taxon>Mariprofundales</taxon>
        <taxon>Mariprofundaceae</taxon>
        <taxon>Mariprofundus</taxon>
    </lineage>
</organism>
<keyword evidence="1" id="KW-0472">Membrane</keyword>